<proteinExistence type="predicted"/>
<dbReference type="EMBL" id="LHQL01000009">
    <property type="protein sequence ID" value="OOQ51043.1"/>
    <property type="molecule type" value="Genomic_DNA"/>
</dbReference>
<evidence type="ECO:0000313" key="3">
    <source>
        <dbReference type="EMBL" id="QIT45196.1"/>
    </source>
</evidence>
<dbReference type="InterPro" id="IPR049244">
    <property type="entry name" value="DUF6879"/>
</dbReference>
<dbReference type="AlphaFoldDB" id="A0AAE6Y951"/>
<dbReference type="EMBL" id="CP050692">
    <property type="protein sequence ID" value="QIT45196.1"/>
    <property type="molecule type" value="Genomic_DNA"/>
</dbReference>
<evidence type="ECO:0000313" key="4">
    <source>
        <dbReference type="Proteomes" id="UP000190306"/>
    </source>
</evidence>
<evidence type="ECO:0000313" key="2">
    <source>
        <dbReference type="EMBL" id="OOQ51043.1"/>
    </source>
</evidence>
<dbReference type="Proteomes" id="UP000190306">
    <property type="component" value="Chromosome"/>
</dbReference>
<dbReference type="Proteomes" id="UP000502504">
    <property type="component" value="Chromosome"/>
</dbReference>
<evidence type="ECO:0000313" key="5">
    <source>
        <dbReference type="Proteomes" id="UP000502504"/>
    </source>
</evidence>
<evidence type="ECO:0000259" key="1">
    <source>
        <dbReference type="Pfam" id="PF21806"/>
    </source>
</evidence>
<dbReference type="RefSeq" id="WP_078633916.1">
    <property type="nucleotide sequence ID" value="NZ_CM007717.1"/>
</dbReference>
<keyword evidence="4" id="KW-1185">Reference proteome</keyword>
<dbReference type="GeneID" id="93956930"/>
<reference evidence="3 5" key="2">
    <citation type="submission" date="2020-03" db="EMBL/GenBank/DDBJ databases">
        <title>Is there a link between lipid content and antibiotic production in Streptomyces?</title>
        <authorList>
            <person name="David M."/>
            <person name="Lejeune C."/>
            <person name="Abreu S."/>
            <person name="Thibessard A."/>
            <person name="Leblond P."/>
            <person name="Chaminade P."/>
            <person name="Virolle M.-J."/>
        </authorList>
    </citation>
    <scope>NUCLEOTIDE SEQUENCE [LARGE SCALE GENOMIC DNA]</scope>
    <source>
        <strain evidence="3 5">DSM 41481</strain>
    </source>
</reference>
<reference evidence="2 4" key="1">
    <citation type="submission" date="2015-07" db="EMBL/GenBank/DDBJ databases">
        <title>Draft Genome Sequence of Streptomyces antibioticus, IMRU 3720 reveals insights in the evolution of actinomycin biosynthetic gene clusters in Streptomyces.</title>
        <authorList>
            <person name="Crnovcic I."/>
            <person name="Ruckert C."/>
            <person name="Kalinowksi J."/>
            <person name="Keller U."/>
        </authorList>
    </citation>
    <scope>NUCLEOTIDE SEQUENCE [LARGE SCALE GENOMIC DNA]</scope>
    <source>
        <strain evidence="2 4">DSM 41481</strain>
    </source>
</reference>
<accession>A0AAE6Y951</accession>
<gene>
    <name evidence="2" type="ORF">AFM16_17650</name>
    <name evidence="3" type="ORF">HCX60_17925</name>
</gene>
<name>A0AAE6Y951_STRAT</name>
<dbReference type="PROSITE" id="PS51257">
    <property type="entry name" value="PROKAR_LIPOPROTEIN"/>
    <property type="match status" value="1"/>
</dbReference>
<dbReference type="Pfam" id="PF21806">
    <property type="entry name" value="DUF6879"/>
    <property type="match status" value="1"/>
</dbReference>
<sequence>MARRLRFNGTGSGVTGCPSVHEDLDSGEVIVHGPPLTDADDLAQLQHFSEGEVAVVVPRDLLVDWTPKERDRQARTIDRDEFQSLFGKFEHTAWRLETRRRYASDEKNERWRQFVDTGSVGDDWADAPEVRWFRDTIRAQTEQGKRMERVRIVDQPATLGQRYLLSSAKGNIGFGEDIRNLWRADADRLRLPAEDFWLFDSRLVALLRFDDADELTHVDLITEPAEVVRCCMVRDAAWHHAVPWKRFTAELDSDT</sequence>
<protein>
    <recommendedName>
        <fullName evidence="1">DUF6879 domain-containing protein</fullName>
    </recommendedName>
</protein>
<feature type="domain" description="DUF6879" evidence="1">
    <location>
        <begin position="80"/>
        <end position="248"/>
    </location>
</feature>
<organism evidence="3 5">
    <name type="scientific">Streptomyces antibioticus</name>
    <dbReference type="NCBI Taxonomy" id="1890"/>
    <lineage>
        <taxon>Bacteria</taxon>
        <taxon>Bacillati</taxon>
        <taxon>Actinomycetota</taxon>
        <taxon>Actinomycetes</taxon>
        <taxon>Kitasatosporales</taxon>
        <taxon>Streptomycetaceae</taxon>
        <taxon>Streptomyces</taxon>
    </lineage>
</organism>